<evidence type="ECO:0000313" key="1">
    <source>
        <dbReference type="EMBL" id="ORY53298.1"/>
    </source>
</evidence>
<gene>
    <name evidence="1" type="ORF">BCR33DRAFT_711613</name>
</gene>
<keyword evidence="2" id="KW-1185">Reference proteome</keyword>
<accession>A0A1Y2D1Y2</accession>
<name>A0A1Y2D1Y2_9FUNG</name>
<sequence>MSVLKLTPNGGPGPNGQGCGFNAEITVIYPLALADGVIKPSIGTDFRLVLGNANTPKLFVASVKVQRGDDAANIINLDSSCFIDANKVVGQAQAAPGDVITLFLGSGSFVAPASCSAAAPLSIFEAS</sequence>
<dbReference type="Proteomes" id="UP000193642">
    <property type="component" value="Unassembled WGS sequence"/>
</dbReference>
<dbReference type="EMBL" id="MCGO01000002">
    <property type="protein sequence ID" value="ORY53298.1"/>
    <property type="molecule type" value="Genomic_DNA"/>
</dbReference>
<evidence type="ECO:0000313" key="2">
    <source>
        <dbReference type="Proteomes" id="UP000193642"/>
    </source>
</evidence>
<protein>
    <submittedName>
        <fullName evidence="1">Uncharacterized protein</fullName>
    </submittedName>
</protein>
<comment type="caution">
    <text evidence="1">The sequence shown here is derived from an EMBL/GenBank/DDBJ whole genome shotgun (WGS) entry which is preliminary data.</text>
</comment>
<organism evidence="1 2">
    <name type="scientific">Rhizoclosmatium globosum</name>
    <dbReference type="NCBI Taxonomy" id="329046"/>
    <lineage>
        <taxon>Eukaryota</taxon>
        <taxon>Fungi</taxon>
        <taxon>Fungi incertae sedis</taxon>
        <taxon>Chytridiomycota</taxon>
        <taxon>Chytridiomycota incertae sedis</taxon>
        <taxon>Chytridiomycetes</taxon>
        <taxon>Chytridiales</taxon>
        <taxon>Chytriomycetaceae</taxon>
        <taxon>Rhizoclosmatium</taxon>
    </lineage>
</organism>
<proteinExistence type="predicted"/>
<reference evidence="1 2" key="1">
    <citation type="submission" date="2016-07" db="EMBL/GenBank/DDBJ databases">
        <title>Pervasive Adenine N6-methylation of Active Genes in Fungi.</title>
        <authorList>
            <consortium name="DOE Joint Genome Institute"/>
            <person name="Mondo S.J."/>
            <person name="Dannebaum R.O."/>
            <person name="Kuo R.C."/>
            <person name="Labutti K."/>
            <person name="Haridas S."/>
            <person name="Kuo A."/>
            <person name="Salamov A."/>
            <person name="Ahrendt S.R."/>
            <person name="Lipzen A."/>
            <person name="Sullivan W."/>
            <person name="Andreopoulos W.B."/>
            <person name="Clum A."/>
            <person name="Lindquist E."/>
            <person name="Daum C."/>
            <person name="Ramamoorthy G.K."/>
            <person name="Gryganskyi A."/>
            <person name="Culley D."/>
            <person name="Magnuson J.K."/>
            <person name="James T.Y."/>
            <person name="O'Malley M.A."/>
            <person name="Stajich J.E."/>
            <person name="Spatafora J.W."/>
            <person name="Visel A."/>
            <person name="Grigoriev I.V."/>
        </authorList>
    </citation>
    <scope>NUCLEOTIDE SEQUENCE [LARGE SCALE GENOMIC DNA]</scope>
    <source>
        <strain evidence="1 2">JEL800</strain>
    </source>
</reference>
<dbReference type="AlphaFoldDB" id="A0A1Y2D1Y2"/>